<dbReference type="Pfam" id="PF12937">
    <property type="entry name" value="F-box-like"/>
    <property type="match status" value="1"/>
</dbReference>
<dbReference type="InterPro" id="IPR036047">
    <property type="entry name" value="F-box-like_dom_sf"/>
</dbReference>
<feature type="domain" description="F-box" evidence="1">
    <location>
        <begin position="140"/>
        <end position="168"/>
    </location>
</feature>
<organism evidence="2 3">
    <name type="scientific">Serendipita vermifera MAFF 305830</name>
    <dbReference type="NCBI Taxonomy" id="933852"/>
    <lineage>
        <taxon>Eukaryota</taxon>
        <taxon>Fungi</taxon>
        <taxon>Dikarya</taxon>
        <taxon>Basidiomycota</taxon>
        <taxon>Agaricomycotina</taxon>
        <taxon>Agaricomycetes</taxon>
        <taxon>Sebacinales</taxon>
        <taxon>Serendipitaceae</taxon>
        <taxon>Serendipita</taxon>
    </lineage>
</organism>
<proteinExistence type="predicted"/>
<protein>
    <recommendedName>
        <fullName evidence="1">F-box domain-containing protein</fullName>
    </recommendedName>
</protein>
<evidence type="ECO:0000313" key="2">
    <source>
        <dbReference type="EMBL" id="KIM21293.1"/>
    </source>
</evidence>
<dbReference type="InterPro" id="IPR001810">
    <property type="entry name" value="F-box_dom"/>
</dbReference>
<gene>
    <name evidence="2" type="ORF">M408DRAFT_29670</name>
</gene>
<sequence length="519" mass="59312">MASRKPLKNDVRQRLSIDQDINATQNRIPLEAELTTIRELMAKNQRLSHHILGELIQTNESLHMVKERENKILLELADSIRSERQALERFATILEGQRTTLQADIQRFAGLLHPIRRCPSDILRIIFQLFIVVENASWCEASIIRISHVCRRWRTIAIDTPSLWNRLVVPKAHYIPHSLPLLNMVFSRLRSVAPDIKVSVLEAKAQDVAQNLSLLFKASNVNQGDHINLLQLSLPSSSMSTFIDLGACFPKSINSFRIVARTSLKAPTLFYLTSFFHHFPLVHELTIYDVPVIVMEDEKALDTLKVLRLVGVNEVSAFARLSCFTNLATLHVDTTTFQDDMLDTDINFKQLRHMIWRKSDGIPWTRLRTPQLTRVESFSPTAFSEDVLVFLRRNKQICHFGFIALKSNFETIALVFPGLVLLEVVGHYRGLYDRSATGLENLPFRRLRHLMIITSKRIDDLEALVTARCHLTHASGPLPVALKSLTIRYRDRDAFEVCPAAQSWLGRCSVTRSCLTDLR</sequence>
<keyword evidence="3" id="KW-1185">Reference proteome</keyword>
<accession>A0A0C2W496</accession>
<dbReference type="HOGENOM" id="CLU_032935_2_0_1"/>
<evidence type="ECO:0000313" key="3">
    <source>
        <dbReference type="Proteomes" id="UP000054097"/>
    </source>
</evidence>
<dbReference type="STRING" id="933852.A0A0C2W496"/>
<dbReference type="EMBL" id="KN824387">
    <property type="protein sequence ID" value="KIM21293.1"/>
    <property type="molecule type" value="Genomic_DNA"/>
</dbReference>
<name>A0A0C2W496_SERVB</name>
<dbReference type="Gene3D" id="1.20.1280.50">
    <property type="match status" value="1"/>
</dbReference>
<evidence type="ECO:0000259" key="1">
    <source>
        <dbReference type="Pfam" id="PF12937"/>
    </source>
</evidence>
<dbReference type="Proteomes" id="UP000054097">
    <property type="component" value="Unassembled WGS sequence"/>
</dbReference>
<dbReference type="AlphaFoldDB" id="A0A0C2W496"/>
<dbReference type="SUPFAM" id="SSF81383">
    <property type="entry name" value="F-box domain"/>
    <property type="match status" value="1"/>
</dbReference>
<reference evidence="2 3" key="1">
    <citation type="submission" date="2014-04" db="EMBL/GenBank/DDBJ databases">
        <authorList>
            <consortium name="DOE Joint Genome Institute"/>
            <person name="Kuo A."/>
            <person name="Zuccaro A."/>
            <person name="Kohler A."/>
            <person name="Nagy L.G."/>
            <person name="Floudas D."/>
            <person name="Copeland A."/>
            <person name="Barry K.W."/>
            <person name="Cichocki N."/>
            <person name="Veneault-Fourrey C."/>
            <person name="LaButti K."/>
            <person name="Lindquist E.A."/>
            <person name="Lipzen A."/>
            <person name="Lundell T."/>
            <person name="Morin E."/>
            <person name="Murat C."/>
            <person name="Sun H."/>
            <person name="Tunlid A."/>
            <person name="Henrissat B."/>
            <person name="Grigoriev I.V."/>
            <person name="Hibbett D.S."/>
            <person name="Martin F."/>
            <person name="Nordberg H.P."/>
            <person name="Cantor M.N."/>
            <person name="Hua S.X."/>
        </authorList>
    </citation>
    <scope>NUCLEOTIDE SEQUENCE [LARGE SCALE GENOMIC DNA]</scope>
    <source>
        <strain evidence="2 3">MAFF 305830</strain>
    </source>
</reference>
<dbReference type="OrthoDB" id="3268074at2759"/>
<reference evidence="3" key="2">
    <citation type="submission" date="2015-01" db="EMBL/GenBank/DDBJ databases">
        <title>Evolutionary Origins and Diversification of the Mycorrhizal Mutualists.</title>
        <authorList>
            <consortium name="DOE Joint Genome Institute"/>
            <consortium name="Mycorrhizal Genomics Consortium"/>
            <person name="Kohler A."/>
            <person name="Kuo A."/>
            <person name="Nagy L.G."/>
            <person name="Floudas D."/>
            <person name="Copeland A."/>
            <person name="Barry K.W."/>
            <person name="Cichocki N."/>
            <person name="Veneault-Fourrey C."/>
            <person name="LaButti K."/>
            <person name="Lindquist E.A."/>
            <person name="Lipzen A."/>
            <person name="Lundell T."/>
            <person name="Morin E."/>
            <person name="Murat C."/>
            <person name="Riley R."/>
            <person name="Ohm R."/>
            <person name="Sun H."/>
            <person name="Tunlid A."/>
            <person name="Henrissat B."/>
            <person name="Grigoriev I.V."/>
            <person name="Hibbett D.S."/>
            <person name="Martin F."/>
        </authorList>
    </citation>
    <scope>NUCLEOTIDE SEQUENCE [LARGE SCALE GENOMIC DNA]</scope>
    <source>
        <strain evidence="3">MAFF 305830</strain>
    </source>
</reference>